<dbReference type="CDD" id="cd04590">
    <property type="entry name" value="CBS_pair_CorC_HlyC_assoc"/>
    <property type="match status" value="1"/>
</dbReference>
<dbReference type="PROSITE" id="PS51371">
    <property type="entry name" value="CBS"/>
    <property type="match status" value="2"/>
</dbReference>
<dbReference type="SMART" id="SM00116">
    <property type="entry name" value="CBS"/>
    <property type="match status" value="2"/>
</dbReference>
<keyword evidence="1" id="KW-0677">Repeat</keyword>
<feature type="region of interest" description="Disordered" evidence="4">
    <location>
        <begin position="335"/>
        <end position="412"/>
    </location>
</feature>
<dbReference type="Proteomes" id="UP001595868">
    <property type="component" value="Unassembled WGS sequence"/>
</dbReference>
<reference evidence="7" key="1">
    <citation type="journal article" date="2019" name="Int. J. Syst. Evol. Microbiol.">
        <title>The Global Catalogue of Microorganisms (GCM) 10K type strain sequencing project: providing services to taxonomists for standard genome sequencing and annotation.</title>
        <authorList>
            <consortium name="The Broad Institute Genomics Platform"/>
            <consortium name="The Broad Institute Genome Sequencing Center for Infectious Disease"/>
            <person name="Wu L."/>
            <person name="Ma J."/>
        </authorList>
    </citation>
    <scope>NUCLEOTIDE SEQUENCE [LARGE SCALE GENOMIC DNA]</scope>
    <source>
        <strain evidence="7">2902at01</strain>
    </source>
</reference>
<keyword evidence="7" id="KW-1185">Reference proteome</keyword>
<proteinExistence type="predicted"/>
<evidence type="ECO:0000313" key="6">
    <source>
        <dbReference type="EMBL" id="MFC4104709.1"/>
    </source>
</evidence>
<dbReference type="Pfam" id="PF03471">
    <property type="entry name" value="CorC_HlyC"/>
    <property type="match status" value="1"/>
</dbReference>
<organism evidence="6 7">
    <name type="scientific">Micromonospora zhanjiangensis</name>
    <dbReference type="NCBI Taxonomy" id="1522057"/>
    <lineage>
        <taxon>Bacteria</taxon>
        <taxon>Bacillati</taxon>
        <taxon>Actinomycetota</taxon>
        <taxon>Actinomycetes</taxon>
        <taxon>Micromonosporales</taxon>
        <taxon>Micromonosporaceae</taxon>
        <taxon>Micromonospora</taxon>
    </lineage>
</organism>
<feature type="compositionally biased region" description="Basic and acidic residues" evidence="4">
    <location>
        <begin position="17"/>
        <end position="29"/>
    </location>
</feature>
<sequence>MRGSGSTGPRRRSPGRFRREPGPVARREPGPVARGLARLVVRGADGAIRLVTALLGASPTSGRERISEAELRDLVAANTVLDPDERRIIDEVLVAGASLVREVMMPRTEVTFLAAGLTLTEAAQLVRAETHTRYPVVDGTHDDVVGFVHLRDLLLRPDDDGCRTIGELTREVKRLPGSKRVIAALTEMRRERHHLAVVVDEYGGTAGIVTLEDLIEELIGEIHDEYDTDPDPAPGARATVVDGRLNLSDFAERAGFALPAGPYETVGGFVMAALGRLPEIGDEVRVPGDGTEPGGPRTGRSPVGDDPAADREPARRTTGWVLRVVALDGRRVSRLGIAPDHPEPVTMPTARLAPDSAARPAPGPVVRPAPDPAAVPASDSAVVPAPDTRPESAAAAAVPAPHGSRAGGRTVS</sequence>
<evidence type="ECO:0000256" key="4">
    <source>
        <dbReference type="SAM" id="MobiDB-lite"/>
    </source>
</evidence>
<gene>
    <name evidence="6" type="ORF">ACFOX0_01985</name>
</gene>
<dbReference type="PANTHER" id="PTHR43099:SF5">
    <property type="entry name" value="HLYC_CORC FAMILY TRANSPORTER"/>
    <property type="match status" value="1"/>
</dbReference>
<dbReference type="InterPro" id="IPR044751">
    <property type="entry name" value="Ion_transp-like_CBS"/>
</dbReference>
<feature type="compositionally biased region" description="Pro residues" evidence="4">
    <location>
        <begin position="361"/>
        <end position="373"/>
    </location>
</feature>
<dbReference type="EMBL" id="JBHSBN010000001">
    <property type="protein sequence ID" value="MFC4104709.1"/>
    <property type="molecule type" value="Genomic_DNA"/>
</dbReference>
<name>A0ABV8KFE4_9ACTN</name>
<evidence type="ECO:0000256" key="3">
    <source>
        <dbReference type="PROSITE-ProRule" id="PRU00703"/>
    </source>
</evidence>
<feature type="domain" description="CBS" evidence="5">
    <location>
        <begin position="168"/>
        <end position="225"/>
    </location>
</feature>
<dbReference type="InterPro" id="IPR000644">
    <property type="entry name" value="CBS_dom"/>
</dbReference>
<dbReference type="SMART" id="SM01091">
    <property type="entry name" value="CorC_HlyC"/>
    <property type="match status" value="1"/>
</dbReference>
<protein>
    <submittedName>
        <fullName evidence="6">Hemolysin family protein</fullName>
    </submittedName>
</protein>
<keyword evidence="2 3" id="KW-0129">CBS domain</keyword>
<feature type="compositionally biased region" description="Low complexity" evidence="4">
    <location>
        <begin position="374"/>
        <end position="386"/>
    </location>
</feature>
<feature type="region of interest" description="Disordered" evidence="4">
    <location>
        <begin position="282"/>
        <end position="315"/>
    </location>
</feature>
<dbReference type="Gene3D" id="3.30.465.10">
    <property type="match status" value="1"/>
</dbReference>
<dbReference type="Gene3D" id="3.10.580.10">
    <property type="entry name" value="CBS-domain"/>
    <property type="match status" value="1"/>
</dbReference>
<evidence type="ECO:0000313" key="7">
    <source>
        <dbReference type="Proteomes" id="UP001595868"/>
    </source>
</evidence>
<evidence type="ECO:0000259" key="5">
    <source>
        <dbReference type="PROSITE" id="PS51371"/>
    </source>
</evidence>
<evidence type="ECO:0000256" key="1">
    <source>
        <dbReference type="ARBA" id="ARBA00022737"/>
    </source>
</evidence>
<comment type="caution">
    <text evidence="6">The sequence shown here is derived from an EMBL/GenBank/DDBJ whole genome shotgun (WGS) entry which is preliminary data.</text>
</comment>
<dbReference type="Pfam" id="PF00571">
    <property type="entry name" value="CBS"/>
    <property type="match status" value="2"/>
</dbReference>
<dbReference type="PANTHER" id="PTHR43099">
    <property type="entry name" value="UPF0053 PROTEIN YRKA"/>
    <property type="match status" value="1"/>
</dbReference>
<dbReference type="RefSeq" id="WP_377541632.1">
    <property type="nucleotide sequence ID" value="NZ_JBHSBN010000001.1"/>
</dbReference>
<accession>A0ABV8KFE4</accession>
<dbReference type="InterPro" id="IPR051676">
    <property type="entry name" value="UPF0053_domain"/>
</dbReference>
<evidence type="ECO:0000256" key="2">
    <source>
        <dbReference type="ARBA" id="ARBA00023122"/>
    </source>
</evidence>
<dbReference type="InterPro" id="IPR036318">
    <property type="entry name" value="FAD-bd_PCMH-like_sf"/>
</dbReference>
<feature type="domain" description="CBS" evidence="5">
    <location>
        <begin position="104"/>
        <end position="165"/>
    </location>
</feature>
<dbReference type="InterPro" id="IPR016169">
    <property type="entry name" value="FAD-bd_PCMH_sub2"/>
</dbReference>
<dbReference type="SUPFAM" id="SSF54631">
    <property type="entry name" value="CBS-domain pair"/>
    <property type="match status" value="1"/>
</dbReference>
<feature type="region of interest" description="Disordered" evidence="4">
    <location>
        <begin position="1"/>
        <end position="30"/>
    </location>
</feature>
<dbReference type="InterPro" id="IPR005170">
    <property type="entry name" value="Transptr-assoc_dom"/>
</dbReference>
<dbReference type="SUPFAM" id="SSF56176">
    <property type="entry name" value="FAD-binding/transporter-associated domain-like"/>
    <property type="match status" value="1"/>
</dbReference>
<dbReference type="InterPro" id="IPR046342">
    <property type="entry name" value="CBS_dom_sf"/>
</dbReference>